<organism evidence="2 3">
    <name type="scientific">Clytia hemisphaerica</name>
    <dbReference type="NCBI Taxonomy" id="252671"/>
    <lineage>
        <taxon>Eukaryota</taxon>
        <taxon>Metazoa</taxon>
        <taxon>Cnidaria</taxon>
        <taxon>Hydrozoa</taxon>
        <taxon>Hydroidolina</taxon>
        <taxon>Leptothecata</taxon>
        <taxon>Obeliida</taxon>
        <taxon>Clytiidae</taxon>
        <taxon>Clytia</taxon>
    </lineage>
</organism>
<dbReference type="OrthoDB" id="5948386at2759"/>
<accession>A0A7M5V3T6</accession>
<evidence type="ECO:0000313" key="3">
    <source>
        <dbReference type="Proteomes" id="UP000594262"/>
    </source>
</evidence>
<proteinExistence type="predicted"/>
<sequence>MKYWTICVFTVIVSFVDCGRDFYNIAHMCNNIATLDWAVQNGANAVEADLQFDNQGNPTRFYHGAPCDCTCMCPLGLFCSFWKGSICPSLKEKFFWFVKKSPCAAKANAAKWLQRAGRKYSSKLALIWLDNKVKGKSESILRKSGQKIVKALDENLFNNGYRGIVILGAEGKHTKPYFDEIVKSNSPNLNRIYLTMDSVKMSIARAKLNYPNFKNILYNTGQTACSPFHKLKQDHLNAIRTNVENGVFSGAFAWTYNLKSSMKRVHPYFDGIITNMPPKQARMINEEGRKLAAVGSTLPASTSSQVIGDDNDEMYLLEEDPQYVQDEEEDEDDF</sequence>
<dbReference type="GeneID" id="136811138"/>
<protein>
    <submittedName>
        <fullName evidence="2">Uncharacterized protein</fullName>
    </submittedName>
</protein>
<evidence type="ECO:0000256" key="1">
    <source>
        <dbReference type="SAM" id="SignalP"/>
    </source>
</evidence>
<keyword evidence="1" id="KW-0732">Signal</keyword>
<dbReference type="EnsemblMetazoa" id="CLYHEMT009148.1">
    <property type="protein sequence ID" value="CLYHEMP009148.1"/>
    <property type="gene ID" value="CLYHEMG009148"/>
</dbReference>
<dbReference type="GO" id="GO:0006629">
    <property type="term" value="P:lipid metabolic process"/>
    <property type="evidence" value="ECO:0007669"/>
    <property type="project" value="InterPro"/>
</dbReference>
<feature type="chain" id="PRO_5029818665" evidence="1">
    <location>
        <begin position="19"/>
        <end position="334"/>
    </location>
</feature>
<dbReference type="Proteomes" id="UP000594262">
    <property type="component" value="Unplaced"/>
</dbReference>
<evidence type="ECO:0000313" key="2">
    <source>
        <dbReference type="EnsemblMetazoa" id="CLYHEMP009148.1"/>
    </source>
</evidence>
<name>A0A7M5V3T6_9CNID</name>
<dbReference type="InterPro" id="IPR017946">
    <property type="entry name" value="PLC-like_Pdiesterase_TIM-brl"/>
</dbReference>
<reference evidence="2" key="1">
    <citation type="submission" date="2021-01" db="UniProtKB">
        <authorList>
            <consortium name="EnsemblMetazoa"/>
        </authorList>
    </citation>
    <scope>IDENTIFICATION</scope>
</reference>
<keyword evidence="3" id="KW-1185">Reference proteome</keyword>
<feature type="signal peptide" evidence="1">
    <location>
        <begin position="1"/>
        <end position="18"/>
    </location>
</feature>
<dbReference type="Gene3D" id="3.20.20.190">
    <property type="entry name" value="Phosphatidylinositol (PI) phosphodiesterase"/>
    <property type="match status" value="1"/>
</dbReference>
<dbReference type="RefSeq" id="XP_066923888.1">
    <property type="nucleotide sequence ID" value="XM_067067787.1"/>
</dbReference>
<dbReference type="GO" id="GO:0008081">
    <property type="term" value="F:phosphoric diester hydrolase activity"/>
    <property type="evidence" value="ECO:0007669"/>
    <property type="project" value="InterPro"/>
</dbReference>
<dbReference type="AlphaFoldDB" id="A0A7M5V3T6"/>